<evidence type="ECO:0000313" key="2">
    <source>
        <dbReference type="Proteomes" id="UP000286415"/>
    </source>
</evidence>
<name>A0A8T1MVC0_CLOSI</name>
<dbReference type="OrthoDB" id="196547at2759"/>
<dbReference type="Gene3D" id="1.10.167.10">
    <property type="entry name" value="Regulator of G-protein Signalling 4, domain 2"/>
    <property type="match status" value="1"/>
</dbReference>
<dbReference type="PRINTS" id="PR01301">
    <property type="entry name" value="RGSPROTEIN"/>
</dbReference>
<dbReference type="InterPro" id="IPR024066">
    <property type="entry name" value="RGS_subdom1/3"/>
</dbReference>
<dbReference type="STRING" id="79923.G7YG54"/>
<dbReference type="PANTHER" id="PTHR10845:SF259">
    <property type="entry name" value="RGS DOMAIN-CONTAINING PROTEIN-RELATED"/>
    <property type="match status" value="1"/>
</dbReference>
<reference evidence="1 2" key="2">
    <citation type="journal article" date="2021" name="Genomics">
        <title>High-quality reference genome for Clonorchis sinensis.</title>
        <authorList>
            <person name="Young N.D."/>
            <person name="Stroehlein A.J."/>
            <person name="Kinkar L."/>
            <person name="Wang T."/>
            <person name="Sohn W.M."/>
            <person name="Chang B.C.H."/>
            <person name="Kaur P."/>
            <person name="Weisz D."/>
            <person name="Dudchenko O."/>
            <person name="Aiden E.L."/>
            <person name="Korhonen P.K."/>
            <person name="Gasser R.B."/>
        </authorList>
    </citation>
    <scope>NUCLEOTIDE SEQUENCE [LARGE SCALE GENOMIC DNA]</scope>
    <source>
        <strain evidence="1">Cs-k2</strain>
    </source>
</reference>
<sequence>MEDGGDSKTPIKINETRDSSSGEESAKHSDSTLSSDGVDSDEPSPDHHSDSSSDVIRLITSTRNLLRASLTSSTEDHAFKTGPDELNPEVDIPSPMDMDSECGPVVYVTQDVMESKFDDVSSSCQPTTSSKEGIDPSQVFRDDPPQGEQLPSSGLLPDVQKPTITSLPVEQLDAPRRQAENFKISSTTGDYQVSPRVCEKESVAALPDFPPFSQGTHGSMKRSKIGIPFFRQKPTPSAQYKAVQMKELKRMIRAGKPSYEQIHSWRNSFETLLNDRFGLALFKDFLSTEFSDENIEFWIACQEYKKITNPKKLAVRAQQIFDQFVAVQAVREVNLDSKTRLETEAEIANPTIHTLDNAQKRIQALMEKDSYRRFLRSEVYLTLYSEAREVAKAVAASALAASLQEASEELEGAVLNLITSSSSSSHFSFLSNLGSNFNASTGTGLHLPGVAAAAASAEAGMNSVQDLQLLGLSTSRHMRNSRKSSATDTSAKRFPKTESDSHSGQSNASTSDQAR</sequence>
<dbReference type="InterPro" id="IPR036305">
    <property type="entry name" value="RGS_sf"/>
</dbReference>
<dbReference type="Proteomes" id="UP000286415">
    <property type="component" value="Unassembled WGS sequence"/>
</dbReference>
<reference evidence="1 2" key="1">
    <citation type="journal article" date="2018" name="Biotechnol. Adv.">
        <title>Improved genomic resources and new bioinformatic workflow for the carcinogenic parasite Clonorchis sinensis: Biotechnological implications.</title>
        <authorList>
            <person name="Wang D."/>
            <person name="Korhonen P.K."/>
            <person name="Gasser R.B."/>
            <person name="Young N.D."/>
        </authorList>
    </citation>
    <scope>NUCLEOTIDE SEQUENCE [LARGE SCALE GENOMIC DNA]</scope>
    <source>
        <strain evidence="1">Cs-k2</strain>
    </source>
</reference>
<gene>
    <name evidence="1" type="ORF">CSKR_109358</name>
</gene>
<protein>
    <submittedName>
        <fullName evidence="1">Regulator of G-protein signaling 4</fullName>
    </submittedName>
</protein>
<dbReference type="SUPFAM" id="SSF48097">
    <property type="entry name" value="Regulator of G-protein signaling, RGS"/>
    <property type="match status" value="1"/>
</dbReference>
<dbReference type="InterPro" id="IPR044926">
    <property type="entry name" value="RGS_subdomain_2"/>
</dbReference>
<accession>A0A8T1MVC0</accession>
<dbReference type="InterPro" id="IPR016137">
    <property type="entry name" value="RGS"/>
</dbReference>
<dbReference type="PANTHER" id="PTHR10845">
    <property type="entry name" value="REGULATOR OF G PROTEIN SIGNALING"/>
    <property type="match status" value="1"/>
</dbReference>
<dbReference type="Pfam" id="PF00615">
    <property type="entry name" value="RGS"/>
    <property type="match status" value="1"/>
</dbReference>
<comment type="caution">
    <text evidence="1">The sequence shown here is derived from an EMBL/GenBank/DDBJ whole genome shotgun (WGS) entry which is preliminary data.</text>
</comment>
<proteinExistence type="predicted"/>
<organism evidence="1 2">
    <name type="scientific">Clonorchis sinensis</name>
    <name type="common">Chinese liver fluke</name>
    <dbReference type="NCBI Taxonomy" id="79923"/>
    <lineage>
        <taxon>Eukaryota</taxon>
        <taxon>Metazoa</taxon>
        <taxon>Spiralia</taxon>
        <taxon>Lophotrochozoa</taxon>
        <taxon>Platyhelminthes</taxon>
        <taxon>Trematoda</taxon>
        <taxon>Digenea</taxon>
        <taxon>Opisthorchiida</taxon>
        <taxon>Opisthorchiata</taxon>
        <taxon>Opisthorchiidae</taxon>
        <taxon>Clonorchis</taxon>
    </lineage>
</organism>
<dbReference type="EMBL" id="NIRI02000013">
    <property type="protein sequence ID" value="KAG5453344.1"/>
    <property type="molecule type" value="Genomic_DNA"/>
</dbReference>
<dbReference type="Gene3D" id="1.10.196.10">
    <property type="match status" value="2"/>
</dbReference>
<dbReference type="SMART" id="SM00315">
    <property type="entry name" value="RGS"/>
    <property type="match status" value="1"/>
</dbReference>
<dbReference type="PROSITE" id="PS50132">
    <property type="entry name" value="RGS"/>
    <property type="match status" value="1"/>
</dbReference>
<keyword evidence="2" id="KW-1185">Reference proteome</keyword>
<evidence type="ECO:0000313" key="1">
    <source>
        <dbReference type="EMBL" id="KAG5453344.1"/>
    </source>
</evidence>